<sequence>MSTEQPPAAGDEEPDDLAPLPDDFVVPDDASALEHDRAAHRMSGLPQLDPLLVRSIFAAIIVFVSTFAMFTGITASMMTCVTEAECAAAFPGPVPSFIALFTPLVTAMFIIAGIRIAKKQRTRILLVTAAMIAPIVLAATYFMLIR</sequence>
<evidence type="ECO:0000256" key="2">
    <source>
        <dbReference type="SAM" id="Phobius"/>
    </source>
</evidence>
<name>A0A3P3VZX8_9MICO</name>
<keyword evidence="2" id="KW-1133">Transmembrane helix</keyword>
<organism evidence="3 4">
    <name type="scientific">Gulosibacter macacae</name>
    <dbReference type="NCBI Taxonomy" id="2488791"/>
    <lineage>
        <taxon>Bacteria</taxon>
        <taxon>Bacillati</taxon>
        <taxon>Actinomycetota</taxon>
        <taxon>Actinomycetes</taxon>
        <taxon>Micrococcales</taxon>
        <taxon>Microbacteriaceae</taxon>
        <taxon>Gulosibacter</taxon>
    </lineage>
</organism>
<dbReference type="EMBL" id="RQVS01000006">
    <property type="protein sequence ID" value="RRJ86989.1"/>
    <property type="molecule type" value="Genomic_DNA"/>
</dbReference>
<feature type="transmembrane region" description="Helical" evidence="2">
    <location>
        <begin position="97"/>
        <end position="117"/>
    </location>
</feature>
<gene>
    <name evidence="3" type="ORF">EG850_06190</name>
</gene>
<dbReference type="RefSeq" id="WP_124971563.1">
    <property type="nucleotide sequence ID" value="NZ_RQVS01000006.1"/>
</dbReference>
<feature type="transmembrane region" description="Helical" evidence="2">
    <location>
        <begin position="51"/>
        <end position="77"/>
    </location>
</feature>
<proteinExistence type="predicted"/>
<dbReference type="AlphaFoldDB" id="A0A3P3VZX8"/>
<evidence type="ECO:0000313" key="3">
    <source>
        <dbReference type="EMBL" id="RRJ86989.1"/>
    </source>
</evidence>
<protein>
    <submittedName>
        <fullName evidence="3">Uncharacterized protein</fullName>
    </submittedName>
</protein>
<feature type="region of interest" description="Disordered" evidence="1">
    <location>
        <begin position="1"/>
        <end position="21"/>
    </location>
</feature>
<comment type="caution">
    <text evidence="3">The sequence shown here is derived from an EMBL/GenBank/DDBJ whole genome shotgun (WGS) entry which is preliminary data.</text>
</comment>
<evidence type="ECO:0000313" key="4">
    <source>
        <dbReference type="Proteomes" id="UP000274391"/>
    </source>
</evidence>
<evidence type="ECO:0000256" key="1">
    <source>
        <dbReference type="SAM" id="MobiDB-lite"/>
    </source>
</evidence>
<keyword evidence="2" id="KW-0472">Membrane</keyword>
<accession>A0A3P3VZX8</accession>
<dbReference type="Proteomes" id="UP000274391">
    <property type="component" value="Unassembled WGS sequence"/>
</dbReference>
<keyword evidence="4" id="KW-1185">Reference proteome</keyword>
<feature type="transmembrane region" description="Helical" evidence="2">
    <location>
        <begin position="124"/>
        <end position="144"/>
    </location>
</feature>
<reference evidence="3 4" key="1">
    <citation type="submission" date="2018-11" db="EMBL/GenBank/DDBJ databases">
        <title>YIM 102482-1 draft genome.</title>
        <authorList>
            <person name="Li G."/>
            <person name="Jiang Y."/>
        </authorList>
    </citation>
    <scope>NUCLEOTIDE SEQUENCE [LARGE SCALE GENOMIC DNA]</scope>
    <source>
        <strain evidence="3 4">YIM 102482-1</strain>
    </source>
</reference>
<keyword evidence="2" id="KW-0812">Transmembrane</keyword>